<evidence type="ECO:0000313" key="2">
    <source>
        <dbReference type="EMBL" id="KAH8100071.1"/>
    </source>
</evidence>
<keyword evidence="1" id="KW-0812">Transmembrane</keyword>
<sequence>MVAILSIRAQLFDEEEVDRCGLRLSGHETLKERDGMGRKLKRQNTRRVASDDFLQANIITTCLLFLSSCIGLTFDPPSPVNPSLIFVIRLSVALGFVISPLGVARACGPWRAGMRPAGVDARIKTSVARFSPSFFVELGHSPWDWGVLSGVWDGYDVIGAERVPIRKRCRSLDWNIYGHVTQERDIVC</sequence>
<protein>
    <submittedName>
        <fullName evidence="2">Uncharacterized protein</fullName>
    </submittedName>
</protein>
<comment type="caution">
    <text evidence="2">The sequence shown here is derived from an EMBL/GenBank/DDBJ whole genome shotgun (WGS) entry which is preliminary data.</text>
</comment>
<keyword evidence="1" id="KW-0472">Membrane</keyword>
<keyword evidence="1" id="KW-1133">Transmembrane helix</keyword>
<dbReference type="AlphaFoldDB" id="A0A8K0UPT0"/>
<evidence type="ECO:0000313" key="3">
    <source>
        <dbReference type="Proteomes" id="UP000813824"/>
    </source>
</evidence>
<dbReference type="Proteomes" id="UP000813824">
    <property type="component" value="Unassembled WGS sequence"/>
</dbReference>
<dbReference type="EMBL" id="JAEVFJ010000017">
    <property type="protein sequence ID" value="KAH8100071.1"/>
    <property type="molecule type" value="Genomic_DNA"/>
</dbReference>
<feature type="transmembrane region" description="Helical" evidence="1">
    <location>
        <begin position="86"/>
        <end position="107"/>
    </location>
</feature>
<feature type="transmembrane region" description="Helical" evidence="1">
    <location>
        <begin position="53"/>
        <end position="74"/>
    </location>
</feature>
<evidence type="ECO:0000256" key="1">
    <source>
        <dbReference type="SAM" id="Phobius"/>
    </source>
</evidence>
<reference evidence="2" key="1">
    <citation type="journal article" date="2021" name="New Phytol.">
        <title>Evolutionary innovations through gain and loss of genes in the ectomycorrhizal Boletales.</title>
        <authorList>
            <person name="Wu G."/>
            <person name="Miyauchi S."/>
            <person name="Morin E."/>
            <person name="Kuo A."/>
            <person name="Drula E."/>
            <person name="Varga T."/>
            <person name="Kohler A."/>
            <person name="Feng B."/>
            <person name="Cao Y."/>
            <person name="Lipzen A."/>
            <person name="Daum C."/>
            <person name="Hundley H."/>
            <person name="Pangilinan J."/>
            <person name="Johnson J."/>
            <person name="Barry K."/>
            <person name="LaButti K."/>
            <person name="Ng V."/>
            <person name="Ahrendt S."/>
            <person name="Min B."/>
            <person name="Choi I.G."/>
            <person name="Park H."/>
            <person name="Plett J.M."/>
            <person name="Magnuson J."/>
            <person name="Spatafora J.W."/>
            <person name="Nagy L.G."/>
            <person name="Henrissat B."/>
            <person name="Grigoriev I.V."/>
            <person name="Yang Z.L."/>
            <person name="Xu J."/>
            <person name="Martin F.M."/>
        </authorList>
    </citation>
    <scope>NUCLEOTIDE SEQUENCE</scope>
    <source>
        <strain evidence="2">KKN 215</strain>
    </source>
</reference>
<accession>A0A8K0UPT0</accession>
<organism evidence="2 3">
    <name type="scientific">Cristinia sonorae</name>
    <dbReference type="NCBI Taxonomy" id="1940300"/>
    <lineage>
        <taxon>Eukaryota</taxon>
        <taxon>Fungi</taxon>
        <taxon>Dikarya</taxon>
        <taxon>Basidiomycota</taxon>
        <taxon>Agaricomycotina</taxon>
        <taxon>Agaricomycetes</taxon>
        <taxon>Agaricomycetidae</taxon>
        <taxon>Agaricales</taxon>
        <taxon>Pleurotineae</taxon>
        <taxon>Stephanosporaceae</taxon>
        <taxon>Cristinia</taxon>
    </lineage>
</organism>
<proteinExistence type="predicted"/>
<name>A0A8K0UPT0_9AGAR</name>
<gene>
    <name evidence="2" type="ORF">BXZ70DRAFT_907650</name>
</gene>
<keyword evidence="3" id="KW-1185">Reference proteome</keyword>